<proteinExistence type="predicted"/>
<keyword evidence="4" id="KW-1185">Reference proteome</keyword>
<reference evidence="3" key="1">
    <citation type="submission" date="2019-06" db="EMBL/GenBank/DDBJ databases">
        <authorList>
            <consortium name="Wellcome Sanger Institute Data Sharing"/>
        </authorList>
    </citation>
    <scope>NUCLEOTIDE SEQUENCE [LARGE SCALE GENOMIC DNA]</scope>
</reference>
<dbReference type="InParanoid" id="A0A672YYL9"/>
<organism evidence="3 4">
    <name type="scientific">Sphaeramia orbicularis</name>
    <name type="common">orbiculate cardinalfish</name>
    <dbReference type="NCBI Taxonomy" id="375764"/>
    <lineage>
        <taxon>Eukaryota</taxon>
        <taxon>Metazoa</taxon>
        <taxon>Chordata</taxon>
        <taxon>Craniata</taxon>
        <taxon>Vertebrata</taxon>
        <taxon>Euteleostomi</taxon>
        <taxon>Actinopterygii</taxon>
        <taxon>Neopterygii</taxon>
        <taxon>Teleostei</taxon>
        <taxon>Neoteleostei</taxon>
        <taxon>Acanthomorphata</taxon>
        <taxon>Gobiaria</taxon>
        <taxon>Kurtiformes</taxon>
        <taxon>Apogonoidei</taxon>
        <taxon>Apogonidae</taxon>
        <taxon>Apogoninae</taxon>
        <taxon>Sphaeramia</taxon>
    </lineage>
</organism>
<dbReference type="Proteomes" id="UP000472271">
    <property type="component" value="Chromosome 12"/>
</dbReference>
<evidence type="ECO:0000256" key="1">
    <source>
        <dbReference type="SAM" id="MobiDB-lite"/>
    </source>
</evidence>
<reference evidence="3" key="2">
    <citation type="submission" date="2025-08" db="UniProtKB">
        <authorList>
            <consortium name="Ensembl"/>
        </authorList>
    </citation>
    <scope>IDENTIFICATION</scope>
</reference>
<keyword evidence="2" id="KW-0732">Signal</keyword>
<sequence>MLSFFFVILLLFVLSYFQSFAKRKKERQKTKQKAKQPITEKENKENERNEQDENMIEMAGDDVDVPEELLKMVDEDEGLGHRHRAQEQSGGEVFRYV</sequence>
<evidence type="ECO:0000313" key="4">
    <source>
        <dbReference type="Proteomes" id="UP000472271"/>
    </source>
</evidence>
<evidence type="ECO:0000256" key="2">
    <source>
        <dbReference type="SAM" id="SignalP"/>
    </source>
</evidence>
<dbReference type="Ensembl" id="ENSSORT00005010024.1">
    <property type="protein sequence ID" value="ENSSORP00005009698.1"/>
    <property type="gene ID" value="ENSSORG00005005307.1"/>
</dbReference>
<name>A0A672YYL9_9TELE</name>
<reference evidence="3" key="3">
    <citation type="submission" date="2025-09" db="UniProtKB">
        <authorList>
            <consortium name="Ensembl"/>
        </authorList>
    </citation>
    <scope>IDENTIFICATION</scope>
</reference>
<feature type="region of interest" description="Disordered" evidence="1">
    <location>
        <begin position="27"/>
        <end position="57"/>
    </location>
</feature>
<feature type="signal peptide" evidence="2">
    <location>
        <begin position="1"/>
        <end position="21"/>
    </location>
</feature>
<evidence type="ECO:0000313" key="3">
    <source>
        <dbReference type="Ensembl" id="ENSSORP00005009698.1"/>
    </source>
</evidence>
<accession>A0A672YYL9</accession>
<protein>
    <submittedName>
        <fullName evidence="3">Uncharacterized protein</fullName>
    </submittedName>
</protein>
<feature type="region of interest" description="Disordered" evidence="1">
    <location>
        <begin position="76"/>
        <end position="97"/>
    </location>
</feature>
<dbReference type="AlphaFoldDB" id="A0A672YYL9"/>
<feature type="compositionally biased region" description="Basic and acidic residues" evidence="1">
    <location>
        <begin position="38"/>
        <end position="51"/>
    </location>
</feature>
<feature type="chain" id="PRO_5025387896" evidence="2">
    <location>
        <begin position="22"/>
        <end position="97"/>
    </location>
</feature>